<proteinExistence type="predicted"/>
<dbReference type="Proteomes" id="UP000214596">
    <property type="component" value="Unassembled WGS sequence"/>
</dbReference>
<feature type="non-terminal residue" evidence="3">
    <location>
        <position position="88"/>
    </location>
</feature>
<evidence type="ECO:0000313" key="4">
    <source>
        <dbReference type="Proteomes" id="UP000214596"/>
    </source>
</evidence>
<dbReference type="EMBL" id="NIXT01004576">
    <property type="protein sequence ID" value="OXE28236.1"/>
    <property type="molecule type" value="Genomic_DNA"/>
</dbReference>
<dbReference type="GO" id="GO:0030976">
    <property type="term" value="F:thiamine pyrophosphate binding"/>
    <property type="evidence" value="ECO:0007669"/>
    <property type="project" value="InterPro"/>
</dbReference>
<dbReference type="PANTHER" id="PTHR42916:SF1">
    <property type="entry name" value="PROTEIN PHYLLO, CHLOROPLASTIC"/>
    <property type="match status" value="1"/>
</dbReference>
<feature type="non-terminal residue" evidence="3">
    <location>
        <position position="1"/>
    </location>
</feature>
<evidence type="ECO:0000259" key="2">
    <source>
        <dbReference type="Pfam" id="PF02775"/>
    </source>
</evidence>
<sequence>RGKPLLMYIGDTSALYDLNSLALFSRNDLPSVLVVTNNDGGAIFDMLPVPQEHRTAYYQMPHGYQFEHAAKQFGLKYEKPTTLQMYQA</sequence>
<dbReference type="AlphaFoldDB" id="A0A227IZF8"/>
<dbReference type="PANTHER" id="PTHR42916">
    <property type="entry name" value="2-SUCCINYL-5-ENOLPYRUVYL-6-HYDROXY-3-CYCLOHEXENE-1-CARBOXYLATE SYNTHASE"/>
    <property type="match status" value="1"/>
</dbReference>
<dbReference type="Gene3D" id="3.40.50.970">
    <property type="match status" value="1"/>
</dbReference>
<evidence type="ECO:0000313" key="3">
    <source>
        <dbReference type="EMBL" id="OXE28236.1"/>
    </source>
</evidence>
<gene>
    <name evidence="3" type="ORF">CA163_34970</name>
</gene>
<dbReference type="SUPFAM" id="SSF52518">
    <property type="entry name" value="Thiamin diphosphate-binding fold (THDP-binding)"/>
    <property type="match status" value="1"/>
</dbReference>
<keyword evidence="1" id="KW-0474">Menaquinone biosynthesis</keyword>
<dbReference type="InterPro" id="IPR011766">
    <property type="entry name" value="TPP_enzyme_TPP-bd"/>
</dbReference>
<dbReference type="Pfam" id="PF02775">
    <property type="entry name" value="TPP_enzyme_C"/>
    <property type="match status" value="1"/>
</dbReference>
<dbReference type="GO" id="GO:0003824">
    <property type="term" value="F:catalytic activity"/>
    <property type="evidence" value="ECO:0007669"/>
    <property type="project" value="InterPro"/>
</dbReference>
<accession>A0A227IZF8</accession>
<name>A0A227IZF8_VIBPH</name>
<dbReference type="InterPro" id="IPR029061">
    <property type="entry name" value="THDP-binding"/>
</dbReference>
<reference evidence="3 4" key="1">
    <citation type="journal article" date="2017" name="Appl. Environ. Microbiol.">
        <title>Parallel evolution of two clades of a major Atlantic endemic Vibrio parahaemolyticus pathogen lineage by independent acquisition of related pathogenicity islands.</title>
        <authorList>
            <person name="Xu F."/>
            <person name="Gonzalez-Escalona N."/>
            <person name="Drees K.P."/>
            <person name="Sebra R.P."/>
            <person name="Cooper V.S."/>
            <person name="Jones S.H."/>
            <person name="Whistler C.A."/>
        </authorList>
    </citation>
    <scope>NUCLEOTIDE SEQUENCE [LARGE SCALE GENOMIC DNA]</scope>
    <source>
        <strain evidence="3 4">MAVP-3</strain>
    </source>
</reference>
<feature type="domain" description="Thiamine pyrophosphate enzyme TPP-binding" evidence="2">
    <location>
        <begin position="3"/>
        <end position="78"/>
    </location>
</feature>
<dbReference type="GO" id="GO:0009234">
    <property type="term" value="P:menaquinone biosynthetic process"/>
    <property type="evidence" value="ECO:0007669"/>
    <property type="project" value="UniProtKB-KW"/>
</dbReference>
<evidence type="ECO:0000256" key="1">
    <source>
        <dbReference type="ARBA" id="ARBA00022428"/>
    </source>
</evidence>
<comment type="caution">
    <text evidence="3">The sequence shown here is derived from an EMBL/GenBank/DDBJ whole genome shotgun (WGS) entry which is preliminary data.</text>
</comment>
<protein>
    <recommendedName>
        <fullName evidence="2">Thiamine pyrophosphate enzyme TPP-binding domain-containing protein</fullName>
    </recommendedName>
</protein>
<organism evidence="3 4">
    <name type="scientific">Vibrio parahaemolyticus</name>
    <dbReference type="NCBI Taxonomy" id="670"/>
    <lineage>
        <taxon>Bacteria</taxon>
        <taxon>Pseudomonadati</taxon>
        <taxon>Pseudomonadota</taxon>
        <taxon>Gammaproteobacteria</taxon>
        <taxon>Vibrionales</taxon>
        <taxon>Vibrionaceae</taxon>
        <taxon>Vibrio</taxon>
    </lineage>
</organism>